<comment type="subcellular location">
    <subcellularLocation>
        <location evidence="1">Cell membrane</location>
        <topology evidence="1">Multi-pass membrane protein</topology>
    </subcellularLocation>
</comment>
<feature type="transmembrane region" description="Helical" evidence="7">
    <location>
        <begin position="6"/>
        <end position="37"/>
    </location>
</feature>
<reference evidence="8 9" key="1">
    <citation type="submission" date="2024-06" db="EMBL/GenBank/DDBJ databases">
        <title>Genomic Encyclopedia of Type Strains, Phase IV (KMG-IV): sequencing the most valuable type-strain genomes for metagenomic binning, comparative biology and taxonomic classification.</title>
        <authorList>
            <person name="Goeker M."/>
        </authorList>
    </citation>
    <scope>NUCLEOTIDE SEQUENCE [LARGE SCALE GENOMIC DNA]</scope>
    <source>
        <strain evidence="8 9">DSM 27865</strain>
    </source>
</reference>
<evidence type="ECO:0000256" key="4">
    <source>
        <dbReference type="ARBA" id="ARBA00022692"/>
    </source>
</evidence>
<dbReference type="NCBIfam" id="TIGR00203">
    <property type="entry name" value="cydB"/>
    <property type="match status" value="1"/>
</dbReference>
<protein>
    <submittedName>
        <fullName evidence="8">Cytochrome d ubiquinol oxidase subunit II</fullName>
        <ecNumber evidence="8">1.10.3.-</ecNumber>
    </submittedName>
</protein>
<dbReference type="EMBL" id="JBEPML010000023">
    <property type="protein sequence ID" value="MET3794304.1"/>
    <property type="molecule type" value="Genomic_DNA"/>
</dbReference>
<keyword evidence="9" id="KW-1185">Reference proteome</keyword>
<dbReference type="Pfam" id="PF02322">
    <property type="entry name" value="Cyt_bd_oxida_II"/>
    <property type="match status" value="1"/>
</dbReference>
<keyword evidence="5 7" id="KW-1133">Transmembrane helix</keyword>
<keyword evidence="4 7" id="KW-0812">Transmembrane</keyword>
<evidence type="ECO:0000256" key="1">
    <source>
        <dbReference type="ARBA" id="ARBA00004651"/>
    </source>
</evidence>
<dbReference type="PIRSF" id="PIRSF000267">
    <property type="entry name" value="Cyt_oxidse_sub2"/>
    <property type="match status" value="1"/>
</dbReference>
<feature type="transmembrane region" description="Helical" evidence="7">
    <location>
        <begin position="260"/>
        <end position="280"/>
    </location>
</feature>
<sequence length="336" mass="37196">MGIDLPLLWAIIIGFGLMMYVIMDGFDLGIGILFPFVRDRDDRDVMVNSVAPVWDGNETWLVLGGAALLAAFPLAYAIILSALYLPLMLMLAGLIWRGVAFEFRFKADEGHKPFWDKAFMWGSYIATFSQGVALGAFINGFKVENGAYAGGFFDWLTPFSLFTGFALLVSYALLGSTWLVMKTEGPLQQRMKDLAKPVTLVLLGIIAVVSLWTPFAHPVVAQRWFSMPNLVFFAPVPIFVALATFAIIKTLQRETVHAAPFLLALFMLFMGYSGLAISLWPNIIPPDISIWSAASPPQSMGFTLVGALFIIPFILAYTAWSYYVFRGKVKVGEGYH</sequence>
<keyword evidence="6 7" id="KW-0472">Membrane</keyword>
<dbReference type="RefSeq" id="WP_354198941.1">
    <property type="nucleotide sequence ID" value="NZ_JBEPML010000023.1"/>
</dbReference>
<feature type="transmembrane region" description="Helical" evidence="7">
    <location>
        <begin position="161"/>
        <end position="181"/>
    </location>
</feature>
<evidence type="ECO:0000256" key="2">
    <source>
        <dbReference type="ARBA" id="ARBA00007543"/>
    </source>
</evidence>
<dbReference type="Proteomes" id="UP001549076">
    <property type="component" value="Unassembled WGS sequence"/>
</dbReference>
<feature type="transmembrane region" description="Helical" evidence="7">
    <location>
        <begin position="300"/>
        <end position="320"/>
    </location>
</feature>
<accession>A0ABV2N648</accession>
<dbReference type="PANTHER" id="PTHR43141">
    <property type="entry name" value="CYTOCHROME BD2 SUBUNIT II"/>
    <property type="match status" value="1"/>
</dbReference>
<dbReference type="GO" id="GO:0016491">
    <property type="term" value="F:oxidoreductase activity"/>
    <property type="evidence" value="ECO:0007669"/>
    <property type="project" value="UniProtKB-KW"/>
</dbReference>
<evidence type="ECO:0000256" key="5">
    <source>
        <dbReference type="ARBA" id="ARBA00022989"/>
    </source>
</evidence>
<keyword evidence="3" id="KW-1003">Cell membrane</keyword>
<feature type="transmembrane region" description="Helical" evidence="7">
    <location>
        <begin position="121"/>
        <end position="141"/>
    </location>
</feature>
<evidence type="ECO:0000256" key="6">
    <source>
        <dbReference type="ARBA" id="ARBA00023136"/>
    </source>
</evidence>
<feature type="transmembrane region" description="Helical" evidence="7">
    <location>
        <begin position="227"/>
        <end position="248"/>
    </location>
</feature>
<name>A0ABV2N648_9HYPH</name>
<gene>
    <name evidence="8" type="ORF">ABID37_004544</name>
</gene>
<evidence type="ECO:0000256" key="7">
    <source>
        <dbReference type="SAM" id="Phobius"/>
    </source>
</evidence>
<proteinExistence type="inferred from homology"/>
<evidence type="ECO:0000256" key="3">
    <source>
        <dbReference type="ARBA" id="ARBA00022475"/>
    </source>
</evidence>
<dbReference type="PANTHER" id="PTHR43141:SF4">
    <property type="entry name" value="CYTOCHROME BD2 SUBUNIT II"/>
    <property type="match status" value="1"/>
</dbReference>
<evidence type="ECO:0000313" key="8">
    <source>
        <dbReference type="EMBL" id="MET3794304.1"/>
    </source>
</evidence>
<comment type="caution">
    <text evidence="8">The sequence shown here is derived from an EMBL/GenBank/DDBJ whole genome shotgun (WGS) entry which is preliminary data.</text>
</comment>
<dbReference type="InterPro" id="IPR003317">
    <property type="entry name" value="Cyt-d_oxidase_su2"/>
</dbReference>
<comment type="similarity">
    <text evidence="2">Belongs to the cytochrome ubiquinol oxidase subunit 2 family.</text>
</comment>
<keyword evidence="8" id="KW-0560">Oxidoreductase</keyword>
<feature type="transmembrane region" description="Helical" evidence="7">
    <location>
        <begin position="193"/>
        <end position="215"/>
    </location>
</feature>
<organism evidence="8 9">
    <name type="scientific">Aquamicrobium terrae</name>
    <dbReference type="NCBI Taxonomy" id="1324945"/>
    <lineage>
        <taxon>Bacteria</taxon>
        <taxon>Pseudomonadati</taxon>
        <taxon>Pseudomonadota</taxon>
        <taxon>Alphaproteobacteria</taxon>
        <taxon>Hyphomicrobiales</taxon>
        <taxon>Phyllobacteriaceae</taxon>
        <taxon>Aquamicrobium</taxon>
    </lineage>
</organism>
<evidence type="ECO:0000313" key="9">
    <source>
        <dbReference type="Proteomes" id="UP001549076"/>
    </source>
</evidence>
<feature type="transmembrane region" description="Helical" evidence="7">
    <location>
        <begin position="82"/>
        <end position="100"/>
    </location>
</feature>
<dbReference type="EC" id="1.10.3.-" evidence="8"/>